<name>A0A815QHL3_9BILA</name>
<dbReference type="OrthoDB" id="1597724at2759"/>
<dbReference type="EMBL" id="CAJNOM010000482">
    <property type="protein sequence ID" value="CAF1461932.1"/>
    <property type="molecule type" value="Genomic_DNA"/>
</dbReference>
<evidence type="ECO:0000256" key="1">
    <source>
        <dbReference type="SAM" id="MobiDB-lite"/>
    </source>
</evidence>
<feature type="region of interest" description="Disordered" evidence="1">
    <location>
        <begin position="1924"/>
        <end position="1945"/>
    </location>
</feature>
<gene>
    <name evidence="4" type="ORF">QVE165_LOCUS40998</name>
</gene>
<dbReference type="Gene3D" id="1.10.150.50">
    <property type="entry name" value="Transcription Factor, Ets-1"/>
    <property type="match status" value="1"/>
</dbReference>
<dbReference type="PANTHER" id="PTHR14819:SF25">
    <property type="entry name" value="CHROMOSOME UNDETERMINED SCAFFOLD_52, WHOLE GENOME SHOTGUN SEQUENCE"/>
    <property type="match status" value="1"/>
</dbReference>
<dbReference type="InterPro" id="IPR001660">
    <property type="entry name" value="SAM"/>
</dbReference>
<dbReference type="PROSITE" id="PS50105">
    <property type="entry name" value="SAM_DOMAIN"/>
    <property type="match status" value="1"/>
</dbReference>
<proteinExistence type="predicted"/>
<evidence type="ECO:0000313" key="5">
    <source>
        <dbReference type="Proteomes" id="UP000663832"/>
    </source>
</evidence>
<dbReference type="InterPro" id="IPR030383">
    <property type="entry name" value="G_VLIG_dom"/>
</dbReference>
<dbReference type="Proteomes" id="UP000663832">
    <property type="component" value="Unassembled WGS sequence"/>
</dbReference>
<accession>A0A815QHL3</accession>
<organism evidence="4 5">
    <name type="scientific">Adineta steineri</name>
    <dbReference type="NCBI Taxonomy" id="433720"/>
    <lineage>
        <taxon>Eukaryota</taxon>
        <taxon>Metazoa</taxon>
        <taxon>Spiralia</taxon>
        <taxon>Gnathifera</taxon>
        <taxon>Rotifera</taxon>
        <taxon>Eurotatoria</taxon>
        <taxon>Bdelloidea</taxon>
        <taxon>Adinetida</taxon>
        <taxon>Adinetidae</taxon>
        <taxon>Adineta</taxon>
    </lineage>
</organism>
<dbReference type="Pfam" id="PF25683">
    <property type="entry name" value="URGCP_GTPase"/>
    <property type="match status" value="1"/>
</dbReference>
<reference evidence="4" key="1">
    <citation type="submission" date="2021-02" db="EMBL/GenBank/DDBJ databases">
        <authorList>
            <person name="Nowell W R."/>
        </authorList>
    </citation>
    <scope>NUCLEOTIDE SEQUENCE</scope>
</reference>
<dbReference type="PROSITE" id="PS51717">
    <property type="entry name" value="G_VLIG"/>
    <property type="match status" value="1"/>
</dbReference>
<dbReference type="GO" id="GO:0005525">
    <property type="term" value="F:GTP binding"/>
    <property type="evidence" value="ECO:0007669"/>
    <property type="project" value="InterPro"/>
</dbReference>
<sequence length="1945" mass="224270">MHTTPKSWSVEEVVQWLESIGLGELIKKFKEEEIDGPLLMSDGLNDKVLERLIPKIKYQIIFNSELAELKSKYQEKSTISTTDNNAICTTLRSTVTSETLSTIGNTIQASVGNGTQGCKMVPAGRVGAKAICHAPNRFFANKNIQINLKDLLKNTNCIHSASIEAQYFTNDDYELLNNWWSCLCSENVGQSIGLDQTFNTLVDETIDAQTLIDELAQNQSIKVYIIDSLKRYHSLMDIIHILPSCNQIDFTKVPQQHQKRIEIFSNTIDTITKSVLLTTTIHSMSYESQRYFGNFIKKNDLPVPFAYYMWNKETNSVEYKINFNLLSEVMCLTSGQYILQIGSKSTIGMGKTSMLQFIFPDKRIEALNTDGSSTLRNGCIDVLFSPDGTGQKDESYFIFDTHGTMNIFNEDIITSIQTYCSLQILYVTREDLNGVFLNSMMNYSECIKTKPTIVVIFDPNYDDKRIGAEHSIYAFQSQYRHWKNAKWITAPPSQLWYRHDHNKMNKDLTRSQRLLKSFKALRESTDAEVQKQVKCTSIFSIQSYYLTVKTSTNTAAPVQCHFEIEGRLKELFGGLNEKTENLRITTPVSYFYSAIKQCDKELFNNWDVPQKEIQTRKANLNRERSKIVSVNRHTGFFIDLLTKCSYTELLITEKYLEKWRSQFESILLEKLSKAKFEASKLSSRIKQIEEHLSTENIQMQQELRNVKSKFDQQHRLVKEINQKLMNIDLTIGLFCDEIMALYELSPHMFNPPSLIQDIAKAFVNLMQKGFAIHILRGRPLHCHSRLIEESMKFLQTTTQELPLVLTVIGEQSSAKSSLMNTTFGCNFRVSAGRCTIGMYMSVIQWKSKTIVIFDTEGLLSLEEAGSIFDNQMITMAVLSSHLVLINHKGEVSANLKDLIGMSFYAKLNIQSPIKPKLLFVLRDQADLSSKTTFFRQLGELKDQLQNDSKFLKTSIDDELDINNENVYLLPNAFSHYTDAISNIPRCWRNQTFPQEIIKLRKIIFANITTTTKPQRFLQSNRDSPNESQSPTIDAAYADMTQLYTKISSDWKIIERLGPRLLECKTLHELSILEELQTKANEIIKTRNVAVFRDGETLIDEILLTFSRDGCIDKELDTINNKFNQKLTQIITRAVSGAQTDFDDKTERSCYLPETKSKVSRYLEPAIHSAQHLLKENFETRIIDLLKMAHVNNAQKQLLQSIQTEFDQHKSLELNDLKDRLEKTFQSTIEQHRKNLESSSKTETAIIQNILKFYNSQLLCKQQETTHGSFYKLLFPIHNEGGFRKYFKKFETCLSRSTTQTSQQIPHKSGGFLKALKSLFSGPSDKYIDSVWEKLKDDLKWFTNSTKVKKSKETFAQIWSNIIPEFQENLLTSIKATQSLSSNPTIVQHLFQHIENAMNSQYIIKQNCIMNHMFCSDLAVIGIDTIITEAIMKEKSDYELNLHNSTNEIKECKDNLYKQCTAMKDSFELGRTLAETVGKQIIENIGRLLQRRIDKDIREDIIKSEFINHGAIQKQAYEESISQANGENILKYIYDINRYFIELSLKEINTTLHCVTHCHTLNFEDLITKAINTANKFVEEHTYEDTLELIDGIRNAILDMSELKLKESLETELYSMFAMNNVIRMPIIDKNRFKQGFANICTYYEDIKQKITDLTRNIKTETFNSCKQSITSRLGCQARCPGCGAKCSKPESHHKEEVEVWQDPCEKCPPNDCTCKRPEPKSIKTHESTYHLATAFHGKRYHKIHTPALELCYQRWETGTFYIKKSQSPDHSQNDETEDEYDTVFPLAKYYNQRHPAWYNNLKNQSTEGNACNESIPPPDQRRAWMVVRHAITTLGEDTISLQLRHVANYILAYCNHNQSTTNDNLLHQIILLIGYYCVLNQDNQTKTINEDDSKSIISAFHMRFPYDEWTNALKYYRPTSKLSMKTHNDEEKENESHRIDTEIMS</sequence>
<keyword evidence="5" id="KW-1185">Reference proteome</keyword>
<dbReference type="SMART" id="SM00454">
    <property type="entry name" value="SAM"/>
    <property type="match status" value="1"/>
</dbReference>
<dbReference type="Gene3D" id="3.40.50.300">
    <property type="entry name" value="P-loop containing nucleotide triphosphate hydrolases"/>
    <property type="match status" value="1"/>
</dbReference>
<dbReference type="SUPFAM" id="SSF52540">
    <property type="entry name" value="P-loop containing nucleoside triphosphate hydrolases"/>
    <property type="match status" value="1"/>
</dbReference>
<evidence type="ECO:0000259" key="3">
    <source>
        <dbReference type="PROSITE" id="PS51717"/>
    </source>
</evidence>
<dbReference type="SUPFAM" id="SSF47769">
    <property type="entry name" value="SAM/Pointed domain"/>
    <property type="match status" value="1"/>
</dbReference>
<evidence type="ECO:0000313" key="4">
    <source>
        <dbReference type="EMBL" id="CAF1461932.1"/>
    </source>
</evidence>
<dbReference type="InterPro" id="IPR013761">
    <property type="entry name" value="SAM/pointed_sf"/>
</dbReference>
<dbReference type="PANTHER" id="PTHR14819">
    <property type="entry name" value="GTP-BINDING"/>
    <property type="match status" value="1"/>
</dbReference>
<feature type="domain" description="SAM" evidence="2">
    <location>
        <begin position="8"/>
        <end position="72"/>
    </location>
</feature>
<protein>
    <submittedName>
        <fullName evidence="4">Uncharacterized protein</fullName>
    </submittedName>
</protein>
<feature type="domain" description="VLIG-type G" evidence="3">
    <location>
        <begin position="799"/>
        <end position="897"/>
    </location>
</feature>
<dbReference type="InterPro" id="IPR027417">
    <property type="entry name" value="P-loop_NTPase"/>
</dbReference>
<feature type="compositionally biased region" description="Basic and acidic residues" evidence="1">
    <location>
        <begin position="1926"/>
        <end position="1945"/>
    </location>
</feature>
<evidence type="ECO:0000259" key="2">
    <source>
        <dbReference type="PROSITE" id="PS50105"/>
    </source>
</evidence>
<dbReference type="InterPro" id="IPR052986">
    <property type="entry name" value="VLIG_GTPase"/>
</dbReference>
<dbReference type="Pfam" id="PF07647">
    <property type="entry name" value="SAM_2"/>
    <property type="match status" value="1"/>
</dbReference>
<comment type="caution">
    <text evidence="4">The sequence shown here is derived from an EMBL/GenBank/DDBJ whole genome shotgun (WGS) entry which is preliminary data.</text>
</comment>